<feature type="region of interest" description="Disordered" evidence="1">
    <location>
        <begin position="1"/>
        <end position="36"/>
    </location>
</feature>
<evidence type="ECO:0000256" key="1">
    <source>
        <dbReference type="SAM" id="MobiDB-lite"/>
    </source>
</evidence>
<dbReference type="SUPFAM" id="SSF52833">
    <property type="entry name" value="Thioredoxin-like"/>
    <property type="match status" value="1"/>
</dbReference>
<dbReference type="EMBL" id="JACBAF010002186">
    <property type="protein sequence ID" value="KAF7164588.1"/>
    <property type="molecule type" value="Genomic_DNA"/>
</dbReference>
<organism evidence="2 4">
    <name type="scientific">Aspergillus hiratsukae</name>
    <dbReference type="NCBI Taxonomy" id="1194566"/>
    <lineage>
        <taxon>Eukaryota</taxon>
        <taxon>Fungi</taxon>
        <taxon>Dikarya</taxon>
        <taxon>Ascomycota</taxon>
        <taxon>Pezizomycotina</taxon>
        <taxon>Eurotiomycetes</taxon>
        <taxon>Eurotiomycetidae</taxon>
        <taxon>Eurotiales</taxon>
        <taxon>Aspergillaceae</taxon>
        <taxon>Aspergillus</taxon>
        <taxon>Aspergillus subgen. Fumigati</taxon>
    </lineage>
</organism>
<dbReference type="EMBL" id="JACBAD010002119">
    <property type="protein sequence ID" value="KAF7115059.1"/>
    <property type="molecule type" value="Genomic_DNA"/>
</dbReference>
<feature type="compositionally biased region" description="Acidic residues" evidence="1">
    <location>
        <begin position="197"/>
        <end position="207"/>
    </location>
</feature>
<evidence type="ECO:0000313" key="4">
    <source>
        <dbReference type="Proteomes" id="UP000630445"/>
    </source>
</evidence>
<keyword evidence="4" id="KW-1185">Reference proteome</keyword>
<reference evidence="2" key="1">
    <citation type="submission" date="2020-06" db="EMBL/GenBank/DDBJ databases">
        <title>Draft genome sequences of strains closely related to Aspergillus parafelis and Aspergillus hiratsukae.</title>
        <authorList>
            <person name="Dos Santos R.A.C."/>
            <person name="Rivero-Menendez O."/>
            <person name="Steenwyk J.L."/>
            <person name="Mead M.E."/>
            <person name="Goldman G.H."/>
            <person name="Alastruey-Izquierdo A."/>
            <person name="Rokas A."/>
        </authorList>
    </citation>
    <scope>NUCLEOTIDE SEQUENCE</scope>
    <source>
        <strain evidence="2">CNM-CM5793</strain>
        <strain evidence="3">CNM-CM6106</strain>
    </source>
</reference>
<feature type="region of interest" description="Disordered" evidence="1">
    <location>
        <begin position="194"/>
        <end position="242"/>
    </location>
</feature>
<evidence type="ECO:0000313" key="2">
    <source>
        <dbReference type="EMBL" id="KAF7115059.1"/>
    </source>
</evidence>
<dbReference type="Gene3D" id="3.40.30.10">
    <property type="entry name" value="Glutaredoxin"/>
    <property type="match status" value="1"/>
</dbReference>
<dbReference type="Proteomes" id="UP000662466">
    <property type="component" value="Unassembled WGS sequence"/>
</dbReference>
<comment type="caution">
    <text evidence="2">The sequence shown here is derived from an EMBL/GenBank/DDBJ whole genome shotgun (WGS) entry which is preliminary data.</text>
</comment>
<gene>
    <name evidence="2" type="ORF">CNMCM5793_001095</name>
    <name evidence="3" type="ORF">CNMCM6106_001075</name>
</gene>
<dbReference type="OrthoDB" id="10257948at2759"/>
<dbReference type="AlphaFoldDB" id="A0A8H6P0X0"/>
<dbReference type="PANTHER" id="PTHR21148">
    <property type="entry name" value="THIOREDOXIN DOMAIN-CONTAINING PROTEIN 9"/>
    <property type="match status" value="1"/>
</dbReference>
<protein>
    <recommendedName>
        <fullName evidence="5">NTP binding protein</fullName>
    </recommendedName>
</protein>
<feature type="compositionally biased region" description="Basic and acidic residues" evidence="1">
    <location>
        <begin position="1"/>
        <end position="14"/>
    </location>
</feature>
<feature type="compositionally biased region" description="Basic residues" evidence="1">
    <location>
        <begin position="221"/>
        <end position="230"/>
    </location>
</feature>
<feature type="compositionally biased region" description="Acidic residues" evidence="1">
    <location>
        <begin position="15"/>
        <end position="33"/>
    </location>
</feature>
<dbReference type="CDD" id="cd02989">
    <property type="entry name" value="Phd_like_TxnDC9"/>
    <property type="match status" value="1"/>
</dbReference>
<accession>A0A8H6P0X0</accession>
<dbReference type="InterPro" id="IPR036249">
    <property type="entry name" value="Thioredoxin-like_sf"/>
</dbReference>
<evidence type="ECO:0000313" key="3">
    <source>
        <dbReference type="EMBL" id="KAF7164588.1"/>
    </source>
</evidence>
<name>A0A8H6P0X0_9EURO</name>
<evidence type="ECO:0008006" key="5">
    <source>
        <dbReference type="Google" id="ProtNLM"/>
    </source>
</evidence>
<proteinExistence type="predicted"/>
<dbReference type="Proteomes" id="UP000630445">
    <property type="component" value="Unassembled WGS sequence"/>
</dbReference>
<sequence>MNHDSEQKHHPARDVDDDNDDDSLLEALENEDDSAYRAHRIEQLNAEFSAARNNGSSSRDPTTTLEEGLYPTLKDDQAVLDFTTQTHRCVIHFAHPDFTRCGVMDEHIRALATRHHEVRFARVDVRNTPFVVEKLSIRVLPCVIGFKDGIGVERVVGFEGLGAGGRDGADSFNIATLEKRLVWKGILAQTKFKNSEDDSEISEDGSGDEGSSRRWPGNGRRAIRSGNGRHRGGDNDDDDDWD</sequence>